<protein>
    <submittedName>
        <fullName evidence="9">Membrane protein</fullName>
    </submittedName>
</protein>
<dbReference type="InterPro" id="IPR010619">
    <property type="entry name" value="ThrE-like_N"/>
</dbReference>
<evidence type="ECO:0000256" key="6">
    <source>
        <dbReference type="ARBA" id="ARBA00034125"/>
    </source>
</evidence>
<feature type="transmembrane region" description="Helical" evidence="7">
    <location>
        <begin position="194"/>
        <end position="213"/>
    </location>
</feature>
<dbReference type="PANTHER" id="PTHR34390">
    <property type="entry name" value="UPF0442 PROTEIN YJJB-RELATED"/>
    <property type="match status" value="1"/>
</dbReference>
<name>A0A0G9JVK1_9BACT</name>
<keyword evidence="5 7" id="KW-0472">Membrane</keyword>
<sequence>MEKLSYQEQTIITRGIIKSAVLMSEYGAESILIEQTAQRLGRALGVDSVEISMIPSAIVLTTLNNGQSVTTTRRVHHKPINMSIVCQIQKIVLNMEKNEHDINYLYTILKNLEPNYYNRWLVIFVVALACGSFAHLQGSDWGAFFITCLAAGTAMFVRQELSKKRFVMIITFGVTAFVATLIASISQIDGISQTPHIALASSVLLLAPGFAFVNSFLDSLKGYLMMGWGRWMEGFLLTIATSLGIILAMAVLNIKGW</sequence>
<accession>A0A0G9JVK1</accession>
<evidence type="ECO:0000256" key="1">
    <source>
        <dbReference type="ARBA" id="ARBA00004651"/>
    </source>
</evidence>
<dbReference type="PANTHER" id="PTHR34390:SF2">
    <property type="entry name" value="SUCCINATE TRANSPORTER SUBUNIT YJJP-RELATED"/>
    <property type="match status" value="1"/>
</dbReference>
<feature type="transmembrane region" description="Helical" evidence="7">
    <location>
        <begin position="234"/>
        <end position="254"/>
    </location>
</feature>
<evidence type="ECO:0000256" key="2">
    <source>
        <dbReference type="ARBA" id="ARBA00022475"/>
    </source>
</evidence>
<dbReference type="AlphaFoldDB" id="A0A0G9JVK1"/>
<evidence type="ECO:0000313" key="9">
    <source>
        <dbReference type="EMBL" id="KLD98205.1"/>
    </source>
</evidence>
<evidence type="ECO:0000256" key="4">
    <source>
        <dbReference type="ARBA" id="ARBA00022989"/>
    </source>
</evidence>
<evidence type="ECO:0000313" key="10">
    <source>
        <dbReference type="Proteomes" id="UP000035514"/>
    </source>
</evidence>
<comment type="similarity">
    <text evidence="6">Belongs to the ThrE exporter (TC 2.A.79) family.</text>
</comment>
<dbReference type="GO" id="GO:0015744">
    <property type="term" value="P:succinate transport"/>
    <property type="evidence" value="ECO:0007669"/>
    <property type="project" value="TreeGrafter"/>
</dbReference>
<comment type="subcellular location">
    <subcellularLocation>
        <location evidence="1">Cell membrane</location>
        <topology evidence="1">Multi-pass membrane protein</topology>
    </subcellularLocation>
</comment>
<organism evidence="9 10">
    <name type="scientific">Aliarcobacter butzleri L348</name>
    <dbReference type="NCBI Taxonomy" id="1447256"/>
    <lineage>
        <taxon>Bacteria</taxon>
        <taxon>Pseudomonadati</taxon>
        <taxon>Campylobacterota</taxon>
        <taxon>Epsilonproteobacteria</taxon>
        <taxon>Campylobacterales</taxon>
        <taxon>Arcobacteraceae</taxon>
        <taxon>Aliarcobacter</taxon>
    </lineage>
</organism>
<evidence type="ECO:0000256" key="7">
    <source>
        <dbReference type="SAM" id="Phobius"/>
    </source>
</evidence>
<evidence type="ECO:0000259" key="8">
    <source>
        <dbReference type="Pfam" id="PF06738"/>
    </source>
</evidence>
<feature type="transmembrane region" description="Helical" evidence="7">
    <location>
        <begin position="116"/>
        <end position="135"/>
    </location>
</feature>
<keyword evidence="3 7" id="KW-0812">Transmembrane</keyword>
<dbReference type="EMBL" id="JAIQ01000131">
    <property type="protein sequence ID" value="KLD98205.1"/>
    <property type="molecule type" value="Genomic_DNA"/>
</dbReference>
<dbReference type="PATRIC" id="fig|1447256.3.peg.1796"/>
<keyword evidence="4 7" id="KW-1133">Transmembrane helix</keyword>
<dbReference type="RefSeq" id="WP_046997055.1">
    <property type="nucleotide sequence ID" value="NZ_JAIQ01000131.1"/>
</dbReference>
<comment type="caution">
    <text evidence="9">The sequence shown here is derived from an EMBL/GenBank/DDBJ whole genome shotgun (WGS) entry which is preliminary data.</text>
</comment>
<keyword evidence="2" id="KW-1003">Cell membrane</keyword>
<dbReference type="GO" id="GO:0022857">
    <property type="term" value="F:transmembrane transporter activity"/>
    <property type="evidence" value="ECO:0007669"/>
    <property type="project" value="InterPro"/>
</dbReference>
<feature type="domain" description="Threonine/serine exporter-like N-terminal" evidence="8">
    <location>
        <begin position="16"/>
        <end position="251"/>
    </location>
</feature>
<evidence type="ECO:0000256" key="3">
    <source>
        <dbReference type="ARBA" id="ARBA00022692"/>
    </source>
</evidence>
<dbReference type="GO" id="GO:0005886">
    <property type="term" value="C:plasma membrane"/>
    <property type="evidence" value="ECO:0007669"/>
    <property type="project" value="UniProtKB-SubCell"/>
</dbReference>
<dbReference type="InterPro" id="IPR050539">
    <property type="entry name" value="ThrE_Dicarb/AminoAcid_Exp"/>
</dbReference>
<evidence type="ECO:0000256" key="5">
    <source>
        <dbReference type="ARBA" id="ARBA00023136"/>
    </source>
</evidence>
<gene>
    <name evidence="9" type="ORF">AA20_09195</name>
</gene>
<feature type="transmembrane region" description="Helical" evidence="7">
    <location>
        <begin position="166"/>
        <end position="188"/>
    </location>
</feature>
<dbReference type="Proteomes" id="UP000035514">
    <property type="component" value="Unassembled WGS sequence"/>
</dbReference>
<reference evidence="9 10" key="1">
    <citation type="submission" date="2014-01" db="EMBL/GenBank/DDBJ databases">
        <title>Development of a Comparative Genomic Fingerprinting Assay for High Resolution Genotyping of Arcobacter butzleri.</title>
        <authorList>
            <person name="Webb A.L."/>
            <person name="Inglis G.D."/>
            <person name="Kruczkiewicz P."/>
            <person name="Selinger L.B."/>
            <person name="Taboada E.N."/>
        </authorList>
    </citation>
    <scope>NUCLEOTIDE SEQUENCE [LARGE SCALE GENOMIC DNA]</scope>
    <source>
        <strain evidence="9 10">L348</strain>
    </source>
</reference>
<proteinExistence type="inferred from homology"/>
<dbReference type="Pfam" id="PF06738">
    <property type="entry name" value="ThrE"/>
    <property type="match status" value="1"/>
</dbReference>